<proteinExistence type="predicted"/>
<dbReference type="Proteomes" id="UP000005435">
    <property type="component" value="Chromosome"/>
</dbReference>
<sequence length="221" mass="24928">MNTEGNKKDINVEAKTINEIQSESILPSGRYGPLVARIPVIISQSKVHISINTEISLDDSAVDIRNFKRSVHLNQCSLLDMGDKRHGKVYLSGYIDESIEYTAFQSIDDKSSTKLCFKTVKIPFDFAAKIEYCTRPSLLISNKFISVSLSSSLNQSSTKECLLCQLDEADIYEADIIKKSMFSKDSNTFDTITEYLVLYITFTILQWQQVSIPRGLPYNSP</sequence>
<gene>
    <name evidence="2" type="ordered locus">Clocl_1822</name>
</gene>
<evidence type="ECO:0000313" key="3">
    <source>
        <dbReference type="Proteomes" id="UP000005435"/>
    </source>
</evidence>
<dbReference type="Pfam" id="PF25250">
    <property type="entry name" value="DUF7852"/>
    <property type="match status" value="1"/>
</dbReference>
<dbReference type="EMBL" id="CP003065">
    <property type="protein sequence ID" value="AEV68431.1"/>
    <property type="molecule type" value="Genomic_DNA"/>
</dbReference>
<accession>G8LU43</accession>
<reference evidence="3" key="1">
    <citation type="submission" date="2011-12" db="EMBL/GenBank/DDBJ databases">
        <title>Complete sequence of Clostridium clariflavum DSM 19732.</title>
        <authorList>
            <consortium name="US DOE Joint Genome Institute"/>
            <person name="Lucas S."/>
            <person name="Han J."/>
            <person name="Lapidus A."/>
            <person name="Cheng J.-F."/>
            <person name="Goodwin L."/>
            <person name="Pitluck S."/>
            <person name="Peters L."/>
            <person name="Teshima H."/>
            <person name="Detter J.C."/>
            <person name="Han C."/>
            <person name="Tapia R."/>
            <person name="Land M."/>
            <person name="Hauser L."/>
            <person name="Kyrpides N."/>
            <person name="Ivanova N."/>
            <person name="Pagani I."/>
            <person name="Kitzmiller T."/>
            <person name="Lynd L."/>
            <person name="Izquierdo J."/>
            <person name="Woyke T."/>
        </authorList>
    </citation>
    <scope>NUCLEOTIDE SEQUENCE [LARGE SCALE GENOMIC DNA]</scope>
    <source>
        <strain evidence="3">DSM 19732 / NBRC 101661 / EBR45</strain>
    </source>
</reference>
<dbReference type="OrthoDB" id="2381017at2"/>
<organism evidence="2 3">
    <name type="scientific">Acetivibrio clariflavus (strain DSM 19732 / NBRC 101661 / EBR45)</name>
    <name type="common">Clostridium clariflavum</name>
    <dbReference type="NCBI Taxonomy" id="720554"/>
    <lineage>
        <taxon>Bacteria</taxon>
        <taxon>Bacillati</taxon>
        <taxon>Bacillota</taxon>
        <taxon>Clostridia</taxon>
        <taxon>Eubacteriales</taxon>
        <taxon>Oscillospiraceae</taxon>
        <taxon>Acetivibrio</taxon>
    </lineage>
</organism>
<dbReference type="RefSeq" id="WP_014255016.1">
    <property type="nucleotide sequence ID" value="NC_016627.1"/>
</dbReference>
<evidence type="ECO:0000313" key="2">
    <source>
        <dbReference type="EMBL" id="AEV68431.1"/>
    </source>
</evidence>
<evidence type="ECO:0000259" key="1">
    <source>
        <dbReference type="Pfam" id="PF25250"/>
    </source>
</evidence>
<dbReference type="InterPro" id="IPR057174">
    <property type="entry name" value="DUF7852"/>
</dbReference>
<dbReference type="HOGENOM" id="CLU_070018_0_0_9"/>
<name>G8LU43_ACECE</name>
<feature type="domain" description="DUF7852" evidence="1">
    <location>
        <begin position="33"/>
        <end position="113"/>
    </location>
</feature>
<dbReference type="AlphaFoldDB" id="G8LU43"/>
<reference evidence="2 3" key="2">
    <citation type="journal article" date="2012" name="Stand. Genomic Sci.">
        <title>Complete Genome Sequence of Clostridium clariflavum DSM 19732.</title>
        <authorList>
            <person name="Izquierdo J.A."/>
            <person name="Goodwin L."/>
            <person name="Davenport K.W."/>
            <person name="Teshima H."/>
            <person name="Bruce D."/>
            <person name="Detter C."/>
            <person name="Tapia R."/>
            <person name="Han S."/>
            <person name="Land M."/>
            <person name="Hauser L."/>
            <person name="Jeffries C.D."/>
            <person name="Han J."/>
            <person name="Pitluck S."/>
            <person name="Nolan M."/>
            <person name="Chen A."/>
            <person name="Huntemann M."/>
            <person name="Mavromatis K."/>
            <person name="Mikhailova N."/>
            <person name="Liolios K."/>
            <person name="Woyke T."/>
            <person name="Lynd L.R."/>
        </authorList>
    </citation>
    <scope>NUCLEOTIDE SEQUENCE [LARGE SCALE GENOMIC DNA]</scope>
    <source>
        <strain evidence="3">DSM 19732 / NBRC 101661 / EBR45</strain>
    </source>
</reference>
<dbReference type="KEGG" id="ccl:Clocl_1822"/>
<protein>
    <recommendedName>
        <fullName evidence="1">DUF7852 domain-containing protein</fullName>
    </recommendedName>
</protein>
<dbReference type="STRING" id="720554.Clocl_1822"/>
<keyword evidence="3" id="KW-1185">Reference proteome</keyword>